<evidence type="ECO:0000313" key="2">
    <source>
        <dbReference type="EMBL" id="KAK1732259.1"/>
    </source>
</evidence>
<keyword evidence="3" id="KW-1185">Reference proteome</keyword>
<sequence length="323" mass="35482">MDLFGYLFALEGYGYGHGRSHHWYGSNEKSKHAKGREEEATKKFDAMKMTMEATMIETTINEARAEGSNSHLKHLPNDALNNVYGYLLGKEFENNEDAEISDQITKSIPRIDRRIVKKGEKKLQFGVDFSDLSLYEPGEKITIPLTMPNFHLTQACFRDLKKHVVKSSGWDLKRVECTEKQKKLHKIKKKSKAYFVNATYQVPGKKSKKKASATKKAASSSVASATKKTASTSVASASASATETKKRAATATKATKVPSYKANPAATAALQAVLASAQDGDGVVNPDLLQKALSKGFSRAFIDAKVDEQEALNVKPAAKKMKN</sequence>
<organism evidence="2 3">
    <name type="scientific">Skeletonema marinoi</name>
    <dbReference type="NCBI Taxonomy" id="267567"/>
    <lineage>
        <taxon>Eukaryota</taxon>
        <taxon>Sar</taxon>
        <taxon>Stramenopiles</taxon>
        <taxon>Ochrophyta</taxon>
        <taxon>Bacillariophyta</taxon>
        <taxon>Coscinodiscophyceae</taxon>
        <taxon>Thalassiosirophycidae</taxon>
        <taxon>Thalassiosirales</taxon>
        <taxon>Skeletonemataceae</taxon>
        <taxon>Skeletonema</taxon>
        <taxon>Skeletonema marinoi-dohrnii complex</taxon>
    </lineage>
</organism>
<name>A0AAD8XRI5_9STRA</name>
<dbReference type="AlphaFoldDB" id="A0AAD8XRI5"/>
<protein>
    <submittedName>
        <fullName evidence="2">Uncharacterized protein</fullName>
    </submittedName>
</protein>
<reference evidence="2" key="1">
    <citation type="submission" date="2023-06" db="EMBL/GenBank/DDBJ databases">
        <title>Survivors Of The Sea: Transcriptome response of Skeletonema marinoi to long-term dormancy.</title>
        <authorList>
            <person name="Pinder M.I.M."/>
            <person name="Kourtchenko O."/>
            <person name="Robertson E.K."/>
            <person name="Larsson T."/>
            <person name="Maumus F."/>
            <person name="Osuna-Cruz C.M."/>
            <person name="Vancaester E."/>
            <person name="Stenow R."/>
            <person name="Vandepoele K."/>
            <person name="Ploug H."/>
            <person name="Bruchert V."/>
            <person name="Godhe A."/>
            <person name="Topel M."/>
        </authorList>
    </citation>
    <scope>NUCLEOTIDE SEQUENCE</scope>
    <source>
        <strain evidence="2">R05AC</strain>
    </source>
</reference>
<accession>A0AAD8XRI5</accession>
<dbReference type="Proteomes" id="UP001224775">
    <property type="component" value="Unassembled WGS sequence"/>
</dbReference>
<gene>
    <name evidence="2" type="ORF">QTG54_017034</name>
</gene>
<evidence type="ECO:0000313" key="3">
    <source>
        <dbReference type="Proteomes" id="UP001224775"/>
    </source>
</evidence>
<comment type="caution">
    <text evidence="2">The sequence shown here is derived from an EMBL/GenBank/DDBJ whole genome shotgun (WGS) entry which is preliminary data.</text>
</comment>
<proteinExistence type="predicted"/>
<feature type="region of interest" description="Disordered" evidence="1">
    <location>
        <begin position="233"/>
        <end position="256"/>
    </location>
</feature>
<dbReference type="EMBL" id="JATAAI010000077">
    <property type="protein sequence ID" value="KAK1732259.1"/>
    <property type="molecule type" value="Genomic_DNA"/>
</dbReference>
<evidence type="ECO:0000256" key="1">
    <source>
        <dbReference type="SAM" id="MobiDB-lite"/>
    </source>
</evidence>
<feature type="compositionally biased region" description="Low complexity" evidence="1">
    <location>
        <begin position="233"/>
        <end position="242"/>
    </location>
</feature>